<evidence type="ECO:0000313" key="2">
    <source>
        <dbReference type="EMBL" id="KAJ7301245.1"/>
    </source>
</evidence>
<dbReference type="AlphaFoldDB" id="A0AAD7E718"/>
<keyword evidence="3" id="KW-1185">Reference proteome</keyword>
<dbReference type="Proteomes" id="UP001218218">
    <property type="component" value="Unassembled WGS sequence"/>
</dbReference>
<evidence type="ECO:0000256" key="1">
    <source>
        <dbReference type="SAM" id="MobiDB-lite"/>
    </source>
</evidence>
<feature type="region of interest" description="Disordered" evidence="1">
    <location>
        <begin position="115"/>
        <end position="144"/>
    </location>
</feature>
<protein>
    <submittedName>
        <fullName evidence="2">Uncharacterized protein</fullName>
    </submittedName>
</protein>
<comment type="caution">
    <text evidence="2">The sequence shown here is derived from an EMBL/GenBank/DDBJ whole genome shotgun (WGS) entry which is preliminary data.</text>
</comment>
<gene>
    <name evidence="2" type="ORF">DFH08DRAFT_978955</name>
</gene>
<accession>A0AAD7E718</accession>
<reference evidence="2" key="1">
    <citation type="submission" date="2023-03" db="EMBL/GenBank/DDBJ databases">
        <title>Massive genome expansion in bonnet fungi (Mycena s.s.) driven by repeated elements and novel gene families across ecological guilds.</title>
        <authorList>
            <consortium name="Lawrence Berkeley National Laboratory"/>
            <person name="Harder C.B."/>
            <person name="Miyauchi S."/>
            <person name="Viragh M."/>
            <person name="Kuo A."/>
            <person name="Thoen E."/>
            <person name="Andreopoulos B."/>
            <person name="Lu D."/>
            <person name="Skrede I."/>
            <person name="Drula E."/>
            <person name="Henrissat B."/>
            <person name="Morin E."/>
            <person name="Kohler A."/>
            <person name="Barry K."/>
            <person name="LaButti K."/>
            <person name="Morin E."/>
            <person name="Salamov A."/>
            <person name="Lipzen A."/>
            <person name="Mereny Z."/>
            <person name="Hegedus B."/>
            <person name="Baldrian P."/>
            <person name="Stursova M."/>
            <person name="Weitz H."/>
            <person name="Taylor A."/>
            <person name="Grigoriev I.V."/>
            <person name="Nagy L.G."/>
            <person name="Martin F."/>
            <person name="Kauserud H."/>
        </authorList>
    </citation>
    <scope>NUCLEOTIDE SEQUENCE</scope>
    <source>
        <strain evidence="2">CBHHK002</strain>
    </source>
</reference>
<feature type="compositionally biased region" description="Basic and acidic residues" evidence="1">
    <location>
        <begin position="119"/>
        <end position="130"/>
    </location>
</feature>
<proteinExistence type="predicted"/>
<evidence type="ECO:0000313" key="3">
    <source>
        <dbReference type="Proteomes" id="UP001218218"/>
    </source>
</evidence>
<dbReference type="EMBL" id="JARIHO010000140">
    <property type="protein sequence ID" value="KAJ7301245.1"/>
    <property type="molecule type" value="Genomic_DNA"/>
</dbReference>
<name>A0AAD7E718_9AGAR</name>
<sequence>MDTFSWEYPLIKKVRCGAVYLPLLSALDCVCVLTGHDAAKTLAEKGVFEPSLNILSLFVFIELSSLQLPTLLPKHWVANSLDIVVDFVLTVVRVFFNYAGQFFFNGRLGPLPVAGPERPFPREGEVKEDGQTQNSVRSRENGKR</sequence>
<organism evidence="2 3">
    <name type="scientific">Mycena albidolilacea</name>
    <dbReference type="NCBI Taxonomy" id="1033008"/>
    <lineage>
        <taxon>Eukaryota</taxon>
        <taxon>Fungi</taxon>
        <taxon>Dikarya</taxon>
        <taxon>Basidiomycota</taxon>
        <taxon>Agaricomycotina</taxon>
        <taxon>Agaricomycetes</taxon>
        <taxon>Agaricomycetidae</taxon>
        <taxon>Agaricales</taxon>
        <taxon>Marasmiineae</taxon>
        <taxon>Mycenaceae</taxon>
        <taxon>Mycena</taxon>
    </lineage>
</organism>